<dbReference type="Proteomes" id="UP000053724">
    <property type="component" value="Unassembled WGS sequence"/>
</dbReference>
<keyword evidence="8" id="KW-0456">Lyase</keyword>
<dbReference type="GO" id="GO:0005886">
    <property type="term" value="C:plasma membrane"/>
    <property type="evidence" value="ECO:0007669"/>
    <property type="project" value="TreeGrafter"/>
</dbReference>
<dbReference type="GO" id="GO:0017004">
    <property type="term" value="P:cytochrome complex assembly"/>
    <property type="evidence" value="ECO:0007669"/>
    <property type="project" value="UniProtKB-KW"/>
</dbReference>
<dbReference type="InterPro" id="IPR056412">
    <property type="entry name" value="Ig_CycH"/>
</dbReference>
<dbReference type="InterPro" id="IPR051263">
    <property type="entry name" value="C-type_cytochrome_biogenesis"/>
</dbReference>
<reference evidence="8 9" key="1">
    <citation type="journal article" date="2015" name="Genome Biol. Evol.">
        <title>The Dynamics of Genetic Interactions between Vibrio metoecus and Vibrio cholerae, Two Close Relatives Co-Occurring in the Environment.</title>
        <authorList>
            <person name="Orata F.D."/>
            <person name="Kirchberger P.C."/>
            <person name="Meheust R."/>
            <person name="Barlow E.J."/>
            <person name="Tarr C.L."/>
            <person name="Boucher Y."/>
        </authorList>
    </citation>
    <scope>NUCLEOTIDE SEQUENCE [LARGE SCALE GENOMIC DNA]</scope>
    <source>
        <strain evidence="8 9">08-2459</strain>
    </source>
</reference>
<dbReference type="PANTHER" id="PTHR47870:SF1">
    <property type="entry name" value="CYTOCHROME C-TYPE BIOGENESIS PROTEIN CCMH"/>
    <property type="match status" value="1"/>
</dbReference>
<protein>
    <submittedName>
        <fullName evidence="8">Cytochrome C heme lyase</fullName>
    </submittedName>
</protein>
<evidence type="ECO:0000256" key="2">
    <source>
        <dbReference type="ARBA" id="ARBA00022737"/>
    </source>
</evidence>
<proteinExistence type="predicted"/>
<dbReference type="Pfam" id="PF23892">
    <property type="entry name" value="Ig_CycH"/>
    <property type="match status" value="1"/>
</dbReference>
<name>A0A0Q0JU33_VIBMT</name>
<dbReference type="InterPro" id="IPR011990">
    <property type="entry name" value="TPR-like_helical_dom_sf"/>
</dbReference>
<keyword evidence="3" id="KW-0201">Cytochrome c-type biogenesis</keyword>
<evidence type="ECO:0000256" key="3">
    <source>
        <dbReference type="ARBA" id="ARBA00022748"/>
    </source>
</evidence>
<evidence type="ECO:0000256" key="5">
    <source>
        <dbReference type="SAM" id="Phobius"/>
    </source>
</evidence>
<feature type="domain" description="Cytochrome c-type biogenesis protein H Ig-like" evidence="6">
    <location>
        <begin position="301"/>
        <end position="401"/>
    </location>
</feature>
<keyword evidence="5" id="KW-0812">Transmembrane</keyword>
<gene>
    <name evidence="8" type="ORF">AAY55_15830</name>
</gene>
<dbReference type="PATRIC" id="fig|1481663.10.peg.129"/>
<accession>A0A0Q0JU33</accession>
<sequence>MGMFWISTLLLALIAVAFIIIPFVKKRANNDQALRDELNKAFYKDRLKELEEEAEEGIVVDQQDLIADLKQTLLDDIPTQQKHEQENSVSLWKIVVPSVLLVVGLSYGLYAKFGSYQHVQAWQEVTAQLPELSKKLMAPQVELSDEEMNDLTLALRTRLHYQADDVTGWLLLGRIGLANRDLETAIGAMKKAYALDSEDPDVKFGYAQALMLSNDPIDQQDAKSILLKLAQRGYADLRVYSLLAFDAFESGDFSAAIKYWSLMQQAIGPQDARYEMLSRSIESARQKMGSQTSATSDGKSVKVTISLGDQVNVDPNAVLIVSVHAPGSPMPTAAARYPLGEFPRTVVLDDSNSMMQGAKLSSLESFIVRARIDTDGNVATKAGDWHGESQIMKAGDAVAVVLDKQYE</sequence>
<keyword evidence="2" id="KW-0677">Repeat</keyword>
<comment type="caution">
    <text evidence="8">The sequence shown here is derived from an EMBL/GenBank/DDBJ whole genome shotgun (WGS) entry which is preliminary data.</text>
</comment>
<keyword evidence="5" id="KW-0472">Membrane</keyword>
<keyword evidence="5" id="KW-1133">Transmembrane helix</keyword>
<keyword evidence="4" id="KW-0802">TPR repeat</keyword>
<dbReference type="GO" id="GO:0016829">
    <property type="term" value="F:lyase activity"/>
    <property type="evidence" value="ECO:0007669"/>
    <property type="project" value="UniProtKB-KW"/>
</dbReference>
<evidence type="ECO:0000259" key="6">
    <source>
        <dbReference type="Pfam" id="PF23892"/>
    </source>
</evidence>
<dbReference type="AlphaFoldDB" id="A0A0Q0JU33"/>
<dbReference type="PANTHER" id="PTHR47870">
    <property type="entry name" value="CYTOCHROME C-TYPE BIOGENESIS PROTEIN CCMH"/>
    <property type="match status" value="1"/>
</dbReference>
<feature type="domain" description="Cytochrome c-type biogenesis protein H TPR" evidence="7">
    <location>
        <begin position="119"/>
        <end position="274"/>
    </location>
</feature>
<comment type="subcellular location">
    <subcellularLocation>
        <location evidence="1">Cell envelope</location>
    </subcellularLocation>
</comment>
<dbReference type="Pfam" id="PF23914">
    <property type="entry name" value="TPR_CcmH_CycH"/>
    <property type="match status" value="1"/>
</dbReference>
<dbReference type="SUPFAM" id="SSF48452">
    <property type="entry name" value="TPR-like"/>
    <property type="match status" value="1"/>
</dbReference>
<feature type="transmembrane region" description="Helical" evidence="5">
    <location>
        <begin position="6"/>
        <end position="24"/>
    </location>
</feature>
<evidence type="ECO:0000256" key="4">
    <source>
        <dbReference type="ARBA" id="ARBA00022803"/>
    </source>
</evidence>
<dbReference type="GO" id="GO:0030313">
    <property type="term" value="C:cell envelope"/>
    <property type="evidence" value="ECO:0007669"/>
    <property type="project" value="UniProtKB-SubCell"/>
</dbReference>
<dbReference type="InterPro" id="IPR056413">
    <property type="entry name" value="TPR_CcmH_CycH"/>
</dbReference>
<evidence type="ECO:0000313" key="8">
    <source>
        <dbReference type="EMBL" id="KQA22711.1"/>
    </source>
</evidence>
<organism evidence="8 9">
    <name type="scientific">Vibrio metoecus</name>
    <dbReference type="NCBI Taxonomy" id="1481663"/>
    <lineage>
        <taxon>Bacteria</taxon>
        <taxon>Pseudomonadati</taxon>
        <taxon>Pseudomonadota</taxon>
        <taxon>Gammaproteobacteria</taxon>
        <taxon>Vibrionales</taxon>
        <taxon>Vibrionaceae</taxon>
        <taxon>Vibrio</taxon>
    </lineage>
</organism>
<evidence type="ECO:0000259" key="7">
    <source>
        <dbReference type="Pfam" id="PF23914"/>
    </source>
</evidence>
<feature type="transmembrane region" description="Helical" evidence="5">
    <location>
        <begin position="91"/>
        <end position="110"/>
    </location>
</feature>
<evidence type="ECO:0000313" key="9">
    <source>
        <dbReference type="Proteomes" id="UP000053724"/>
    </source>
</evidence>
<dbReference type="EMBL" id="LCUF01000027">
    <property type="protein sequence ID" value="KQA22711.1"/>
    <property type="molecule type" value="Genomic_DNA"/>
</dbReference>
<dbReference type="RefSeq" id="WP_055028314.1">
    <property type="nucleotide sequence ID" value="NZ_CP035688.1"/>
</dbReference>
<dbReference type="Gene3D" id="1.25.40.10">
    <property type="entry name" value="Tetratricopeptide repeat domain"/>
    <property type="match status" value="1"/>
</dbReference>
<evidence type="ECO:0000256" key="1">
    <source>
        <dbReference type="ARBA" id="ARBA00004196"/>
    </source>
</evidence>
<dbReference type="InterPro" id="IPR017560">
    <property type="entry name" value="Cyt_c_biogenesis_CcmI"/>
</dbReference>
<dbReference type="NCBIfam" id="TIGR03142">
    <property type="entry name" value="cytochro_ccmI"/>
    <property type="match status" value="1"/>
</dbReference>